<keyword evidence="2" id="KW-1185">Reference proteome</keyword>
<dbReference type="AlphaFoldDB" id="A0A917R6X0"/>
<comment type="caution">
    <text evidence="1">The sequence shown here is derived from an EMBL/GenBank/DDBJ whole genome shotgun (WGS) entry which is preliminary data.</text>
</comment>
<reference evidence="1" key="2">
    <citation type="submission" date="2020-09" db="EMBL/GenBank/DDBJ databases">
        <authorList>
            <person name="Sun Q."/>
            <person name="Ohkuma M."/>
        </authorList>
    </citation>
    <scope>NUCLEOTIDE SEQUENCE</scope>
    <source>
        <strain evidence="1">JCM 3035</strain>
    </source>
</reference>
<gene>
    <name evidence="1" type="ORF">GCM10010094_60890</name>
</gene>
<organism evidence="1 2">
    <name type="scientific">Streptomyces flaveus</name>
    <dbReference type="NCBI Taxonomy" id="66370"/>
    <lineage>
        <taxon>Bacteria</taxon>
        <taxon>Bacillati</taxon>
        <taxon>Actinomycetota</taxon>
        <taxon>Actinomycetes</taxon>
        <taxon>Kitasatosporales</taxon>
        <taxon>Streptomycetaceae</taxon>
        <taxon>Streptomyces</taxon>
        <taxon>Streptomyces aurantiacus group</taxon>
    </lineage>
</organism>
<sequence length="48" mass="5227">MRGDALGTATGVLVLTPLEPGKVPVERGQLTLRWMPKANDVPQKEAER</sequence>
<dbReference type="EMBL" id="BMPQ01000019">
    <property type="protein sequence ID" value="GGK91784.1"/>
    <property type="molecule type" value="Genomic_DNA"/>
</dbReference>
<evidence type="ECO:0000313" key="1">
    <source>
        <dbReference type="EMBL" id="GGK91784.1"/>
    </source>
</evidence>
<evidence type="ECO:0000313" key="2">
    <source>
        <dbReference type="Proteomes" id="UP000637788"/>
    </source>
</evidence>
<protein>
    <submittedName>
        <fullName evidence="1">Uncharacterized protein</fullName>
    </submittedName>
</protein>
<name>A0A917R6X0_9ACTN</name>
<reference evidence="1" key="1">
    <citation type="journal article" date="2014" name="Int. J. Syst. Evol. Microbiol.">
        <title>Complete genome sequence of Corynebacterium casei LMG S-19264T (=DSM 44701T), isolated from a smear-ripened cheese.</title>
        <authorList>
            <consortium name="US DOE Joint Genome Institute (JGI-PGF)"/>
            <person name="Walter F."/>
            <person name="Albersmeier A."/>
            <person name="Kalinowski J."/>
            <person name="Ruckert C."/>
        </authorList>
    </citation>
    <scope>NUCLEOTIDE SEQUENCE</scope>
    <source>
        <strain evidence="1">JCM 3035</strain>
    </source>
</reference>
<dbReference type="Proteomes" id="UP000637788">
    <property type="component" value="Unassembled WGS sequence"/>
</dbReference>
<accession>A0A917R6X0</accession>
<proteinExistence type="predicted"/>